<dbReference type="CDD" id="cd12254">
    <property type="entry name" value="RRM_hnRNPH_ESRPs_RBM12_like"/>
    <property type="match status" value="1"/>
</dbReference>
<dbReference type="EMBL" id="QEAQ01000001">
    <property type="protein sequence ID" value="TPX63005.1"/>
    <property type="molecule type" value="Genomic_DNA"/>
</dbReference>
<feature type="compositionally biased region" description="Basic and acidic residues" evidence="3">
    <location>
        <begin position="427"/>
        <end position="445"/>
    </location>
</feature>
<dbReference type="InterPro" id="IPR012677">
    <property type="entry name" value="Nucleotide-bd_a/b_plait_sf"/>
</dbReference>
<gene>
    <name evidence="5" type="ORF">PhCBS80983_g00175</name>
</gene>
<evidence type="ECO:0000313" key="6">
    <source>
        <dbReference type="Proteomes" id="UP000318582"/>
    </source>
</evidence>
<dbReference type="Gene3D" id="3.30.70.330">
    <property type="match status" value="1"/>
</dbReference>
<feature type="region of interest" description="Disordered" evidence="3">
    <location>
        <begin position="382"/>
        <end position="445"/>
    </location>
</feature>
<dbReference type="SUPFAM" id="SSF54928">
    <property type="entry name" value="RNA-binding domain, RBD"/>
    <property type="match status" value="1"/>
</dbReference>
<accession>A0A507EHZ1</accession>
<evidence type="ECO:0000259" key="4">
    <source>
        <dbReference type="PROSITE" id="PS50102"/>
    </source>
</evidence>
<feature type="region of interest" description="Disordered" evidence="3">
    <location>
        <begin position="604"/>
        <end position="629"/>
    </location>
</feature>
<dbReference type="Proteomes" id="UP000318582">
    <property type="component" value="Unassembled WGS sequence"/>
</dbReference>
<keyword evidence="2" id="KW-0175">Coiled coil</keyword>
<comment type="caution">
    <text evidence="5">The sequence shown here is derived from an EMBL/GenBank/DDBJ whole genome shotgun (WGS) entry which is preliminary data.</text>
</comment>
<feature type="domain" description="RRM" evidence="4">
    <location>
        <begin position="139"/>
        <end position="226"/>
    </location>
</feature>
<feature type="compositionally biased region" description="Polar residues" evidence="3">
    <location>
        <begin position="397"/>
        <end position="408"/>
    </location>
</feature>
<protein>
    <recommendedName>
        <fullName evidence="4">RRM domain-containing protein</fullName>
    </recommendedName>
</protein>
<keyword evidence="6" id="KW-1185">Reference proteome</keyword>
<name>A0A507EHZ1_9FUNG</name>
<proteinExistence type="predicted"/>
<keyword evidence="1" id="KW-0694">RNA-binding</keyword>
<feature type="compositionally biased region" description="Basic and acidic residues" evidence="3">
    <location>
        <begin position="385"/>
        <end position="396"/>
    </location>
</feature>
<evidence type="ECO:0000256" key="1">
    <source>
        <dbReference type="PROSITE-ProRule" id="PRU00176"/>
    </source>
</evidence>
<reference evidence="5 6" key="1">
    <citation type="journal article" date="2019" name="Sci. Rep.">
        <title>Comparative genomics of chytrid fungi reveal insights into the obligate biotrophic and pathogenic lifestyle of Synchytrium endobioticum.</title>
        <authorList>
            <person name="van de Vossenberg B.T.L.H."/>
            <person name="Warris S."/>
            <person name="Nguyen H.D.T."/>
            <person name="van Gent-Pelzer M.P.E."/>
            <person name="Joly D.L."/>
            <person name="van de Geest H.C."/>
            <person name="Bonants P.J.M."/>
            <person name="Smith D.S."/>
            <person name="Levesque C.A."/>
            <person name="van der Lee T.A.J."/>
        </authorList>
    </citation>
    <scope>NUCLEOTIDE SEQUENCE [LARGE SCALE GENOMIC DNA]</scope>
    <source>
        <strain evidence="5 6">CBS 809.83</strain>
    </source>
</reference>
<dbReference type="InterPro" id="IPR035979">
    <property type="entry name" value="RBD_domain_sf"/>
</dbReference>
<dbReference type="AlphaFoldDB" id="A0A507EHZ1"/>
<dbReference type="PROSITE" id="PS50102">
    <property type="entry name" value="RRM"/>
    <property type="match status" value="1"/>
</dbReference>
<evidence type="ECO:0000313" key="5">
    <source>
        <dbReference type="EMBL" id="TPX63005.1"/>
    </source>
</evidence>
<organism evidence="5 6">
    <name type="scientific">Powellomyces hirtus</name>
    <dbReference type="NCBI Taxonomy" id="109895"/>
    <lineage>
        <taxon>Eukaryota</taxon>
        <taxon>Fungi</taxon>
        <taxon>Fungi incertae sedis</taxon>
        <taxon>Chytridiomycota</taxon>
        <taxon>Chytridiomycota incertae sedis</taxon>
        <taxon>Chytridiomycetes</taxon>
        <taxon>Spizellomycetales</taxon>
        <taxon>Powellomycetaceae</taxon>
        <taxon>Powellomyces</taxon>
    </lineage>
</organism>
<feature type="coiled-coil region" evidence="2">
    <location>
        <begin position="499"/>
        <end position="540"/>
    </location>
</feature>
<sequence>MNRSMDSYVGNSFSDERVEGGALRMQYSQRANESQTSSKYPEAFLSAVLELVSQQLFLRTGKLNRSSDLESLAGRQRRLGSQGWSPIMKKYNANEFDFVSSPCEAIDQDKEQALMKASTNSLVVLLHLRPNVTPTGSFAVLKLSNIAWNLSLADVASYFAPFTIPIGHVAPHYTQGVHIVMNRATGKTHSDCFVEFPTYTDAQRALDLHSRGILKGRIVVTQWSTQAELVDVLFPHRAGHFKETKIMEHDSCPEDAYGEGGLMSGQPLATSSKEGVFLLREEINALLLVCRNYKLHFSRKCAERPFENIISIISKVPWHEPHLISTSHRDHLFEMLKLALESLRVHLDRYDHNIDETLMERMSFHQQMPCFPDLARFVYNPPQVERSHSPDGEKLEATSTRSDQSYSQRLRLGAGSSADQGQVASPPEEREVVEKAKPAGTDERVLTQTVSRMSLYPSPPDADAPMQQMTPTPMGPSTHHLIASESYDSPATSTPAMTLSLYAARIRMLEQALRQSEARYEDLRKRHESALARFQEEQQEVISGKLRTERRCVELELDWRDLEKSNTELKLRCASLEDLLLQGSATPDQSNFGVNQARGYTASAFNTYNHGTPPREDRLDTESVRSIWN</sequence>
<feature type="compositionally biased region" description="Basic and acidic residues" evidence="3">
    <location>
        <begin position="613"/>
        <end position="623"/>
    </location>
</feature>
<evidence type="ECO:0000256" key="2">
    <source>
        <dbReference type="SAM" id="Coils"/>
    </source>
</evidence>
<dbReference type="InterPro" id="IPR000504">
    <property type="entry name" value="RRM_dom"/>
</dbReference>
<dbReference type="STRING" id="109895.A0A507EHZ1"/>
<evidence type="ECO:0000256" key="3">
    <source>
        <dbReference type="SAM" id="MobiDB-lite"/>
    </source>
</evidence>
<dbReference type="GO" id="GO:0003723">
    <property type="term" value="F:RNA binding"/>
    <property type="evidence" value="ECO:0007669"/>
    <property type="project" value="UniProtKB-UniRule"/>
</dbReference>